<sequence>MTTPRFYCPGPLQAGTEIVLPDEVAHHALRVLRLRDGAGIVLFDGEGGETPATVHADGKRGLARLGRHDPREAELPGPITLAQGLPAGDKMEWVIEKAVEMGVTRIAPIAARRSVLQLDGPRLEKRLARWQALARSASEQCGRNRVARVDSPVTLPQWLAAQAGTTAFLCHPDAQQDLAQALPPPDAARQGFAFLVGPEGGWDDEELQAAARAGTQAIRFGPRVLRTETAGIALVAAATALLGWQG</sequence>
<dbReference type="CDD" id="cd18084">
    <property type="entry name" value="RsmE-like"/>
    <property type="match status" value="1"/>
</dbReference>
<keyword evidence="7 13" id="KW-0808">Transferase</keyword>
<dbReference type="SUPFAM" id="SSF88697">
    <property type="entry name" value="PUA domain-like"/>
    <property type="match status" value="1"/>
</dbReference>
<keyword evidence="8" id="KW-0949">S-adenosyl-L-methionine</keyword>
<evidence type="ECO:0000313" key="13">
    <source>
        <dbReference type="EMBL" id="VFR21094.1"/>
    </source>
</evidence>
<dbReference type="GO" id="GO:0070475">
    <property type="term" value="P:rRNA base methylation"/>
    <property type="evidence" value="ECO:0007669"/>
    <property type="project" value="TreeGrafter"/>
</dbReference>
<evidence type="ECO:0000313" key="14">
    <source>
        <dbReference type="EMBL" id="VFR63319.1"/>
    </source>
</evidence>
<keyword evidence="4" id="KW-0963">Cytoplasm</keyword>
<comment type="catalytic activity">
    <reaction evidence="10">
        <text>uridine(1498) in 16S rRNA + S-adenosyl-L-methionine = N(3)-methyluridine(1498) in 16S rRNA + S-adenosyl-L-homocysteine + H(+)</text>
        <dbReference type="Rhea" id="RHEA:42920"/>
        <dbReference type="Rhea" id="RHEA-COMP:10283"/>
        <dbReference type="Rhea" id="RHEA-COMP:10284"/>
        <dbReference type="ChEBI" id="CHEBI:15378"/>
        <dbReference type="ChEBI" id="CHEBI:57856"/>
        <dbReference type="ChEBI" id="CHEBI:59789"/>
        <dbReference type="ChEBI" id="CHEBI:65315"/>
        <dbReference type="ChEBI" id="CHEBI:74502"/>
        <dbReference type="EC" id="2.1.1.193"/>
    </reaction>
</comment>
<organism evidence="13">
    <name type="scientific">plant metagenome</name>
    <dbReference type="NCBI Taxonomy" id="1297885"/>
    <lineage>
        <taxon>unclassified sequences</taxon>
        <taxon>metagenomes</taxon>
        <taxon>organismal metagenomes</taxon>
    </lineage>
</organism>
<name>A0A484P540_9ZZZZ</name>
<evidence type="ECO:0000256" key="10">
    <source>
        <dbReference type="ARBA" id="ARBA00047944"/>
    </source>
</evidence>
<dbReference type="EMBL" id="CAADIL010000004">
    <property type="protein sequence ID" value="VFR63319.1"/>
    <property type="molecule type" value="Genomic_DNA"/>
</dbReference>
<accession>A0A484P540</accession>
<dbReference type="NCBIfam" id="NF008692">
    <property type="entry name" value="PRK11713.1-5"/>
    <property type="match status" value="1"/>
</dbReference>
<dbReference type="Pfam" id="PF20260">
    <property type="entry name" value="PUA_4"/>
    <property type="match status" value="1"/>
</dbReference>
<evidence type="ECO:0000256" key="4">
    <source>
        <dbReference type="ARBA" id="ARBA00022490"/>
    </source>
</evidence>
<dbReference type="Pfam" id="PF04452">
    <property type="entry name" value="Methyltrans_RNA"/>
    <property type="match status" value="1"/>
</dbReference>
<evidence type="ECO:0000259" key="12">
    <source>
        <dbReference type="Pfam" id="PF20260"/>
    </source>
</evidence>
<dbReference type="InterPro" id="IPR046886">
    <property type="entry name" value="RsmE_MTase_dom"/>
</dbReference>
<dbReference type="SUPFAM" id="SSF75217">
    <property type="entry name" value="alpha/beta knot"/>
    <property type="match status" value="1"/>
</dbReference>
<evidence type="ECO:0000256" key="1">
    <source>
        <dbReference type="ARBA" id="ARBA00004496"/>
    </source>
</evidence>
<comment type="similarity">
    <text evidence="2">Belongs to the RNA methyltransferase RsmE family.</text>
</comment>
<dbReference type="AlphaFoldDB" id="A0A484P540"/>
<dbReference type="PIRSF" id="PIRSF015601">
    <property type="entry name" value="MTase_slr0722"/>
    <property type="match status" value="1"/>
</dbReference>
<dbReference type="EMBL" id="CAADIJ010000021">
    <property type="protein sequence ID" value="VFR80486.1"/>
    <property type="molecule type" value="Genomic_DNA"/>
</dbReference>
<evidence type="ECO:0000256" key="2">
    <source>
        <dbReference type="ARBA" id="ARBA00005528"/>
    </source>
</evidence>
<evidence type="ECO:0000256" key="6">
    <source>
        <dbReference type="ARBA" id="ARBA00022603"/>
    </source>
</evidence>
<feature type="domain" description="Ribosomal RNA small subunit methyltransferase E PUA-like" evidence="12">
    <location>
        <begin position="20"/>
        <end position="60"/>
    </location>
</feature>
<evidence type="ECO:0000256" key="3">
    <source>
        <dbReference type="ARBA" id="ARBA00012328"/>
    </source>
</evidence>
<dbReference type="InterPro" id="IPR029028">
    <property type="entry name" value="Alpha/beta_knot_MTases"/>
</dbReference>
<dbReference type="GO" id="GO:0005737">
    <property type="term" value="C:cytoplasm"/>
    <property type="evidence" value="ECO:0007669"/>
    <property type="project" value="UniProtKB-SubCell"/>
</dbReference>
<dbReference type="GO" id="GO:0070042">
    <property type="term" value="F:rRNA (uridine-N3-)-methyltransferase activity"/>
    <property type="evidence" value="ECO:0007669"/>
    <property type="project" value="TreeGrafter"/>
</dbReference>
<dbReference type="Gene3D" id="3.40.1280.10">
    <property type="match status" value="1"/>
</dbReference>
<dbReference type="InterPro" id="IPR006700">
    <property type="entry name" value="RsmE"/>
</dbReference>
<evidence type="ECO:0000256" key="9">
    <source>
        <dbReference type="ARBA" id="ARBA00025699"/>
    </source>
</evidence>
<evidence type="ECO:0000256" key="8">
    <source>
        <dbReference type="ARBA" id="ARBA00022691"/>
    </source>
</evidence>
<reference evidence="13" key="1">
    <citation type="submission" date="2019-03" db="EMBL/GenBank/DDBJ databases">
        <authorList>
            <person name="Danneels B."/>
        </authorList>
    </citation>
    <scope>NUCLEOTIDE SEQUENCE</scope>
</reference>
<dbReference type="EMBL" id="CAADIC010000001">
    <property type="protein sequence ID" value="VFR21094.1"/>
    <property type="molecule type" value="Genomic_DNA"/>
</dbReference>
<dbReference type="NCBIfam" id="TIGR00046">
    <property type="entry name" value="RsmE family RNA methyltransferase"/>
    <property type="match status" value="1"/>
</dbReference>
<dbReference type="InterPro" id="IPR029026">
    <property type="entry name" value="tRNA_m1G_MTases_N"/>
</dbReference>
<proteinExistence type="inferred from homology"/>
<evidence type="ECO:0000259" key="11">
    <source>
        <dbReference type="Pfam" id="PF04452"/>
    </source>
</evidence>
<comment type="subcellular location">
    <subcellularLocation>
        <location evidence="1">Cytoplasm</location>
    </subcellularLocation>
</comment>
<evidence type="ECO:0000256" key="5">
    <source>
        <dbReference type="ARBA" id="ARBA00022552"/>
    </source>
</evidence>
<keyword evidence="5" id="KW-0698">rRNA processing</keyword>
<dbReference type="InterPro" id="IPR046887">
    <property type="entry name" value="RsmE_PUA-like"/>
</dbReference>
<evidence type="ECO:0000256" key="7">
    <source>
        <dbReference type="ARBA" id="ARBA00022679"/>
    </source>
</evidence>
<dbReference type="EC" id="2.1.1.193" evidence="3"/>
<dbReference type="PANTHER" id="PTHR30027">
    <property type="entry name" value="RIBOSOMAL RNA SMALL SUBUNIT METHYLTRANSFERASE E"/>
    <property type="match status" value="1"/>
</dbReference>
<dbReference type="Gene3D" id="2.40.240.20">
    <property type="entry name" value="Hypothetical PUA domain-like, domain 1"/>
    <property type="match status" value="1"/>
</dbReference>
<keyword evidence="6 13" id="KW-0489">Methyltransferase</keyword>
<gene>
    <name evidence="13" type="ORF">ANDA3_3311</name>
    <name evidence="14" type="ORF">DAR2_3161</name>
    <name evidence="15" type="ORF">DAR3_3189</name>
</gene>
<evidence type="ECO:0000313" key="15">
    <source>
        <dbReference type="EMBL" id="VFR80486.1"/>
    </source>
</evidence>
<feature type="domain" description="Ribosomal RNA small subunit methyltransferase E methyltransferase" evidence="11">
    <location>
        <begin position="74"/>
        <end position="237"/>
    </location>
</feature>
<dbReference type="InterPro" id="IPR015947">
    <property type="entry name" value="PUA-like_sf"/>
</dbReference>
<protein>
    <recommendedName>
        <fullName evidence="3">16S rRNA (uracil(1498)-N(3))-methyltransferase</fullName>
        <ecNumber evidence="3">2.1.1.193</ecNumber>
    </recommendedName>
</protein>
<comment type="function">
    <text evidence="9">Specifically methylates the N3 position of the uracil ring of uridine 1498 (m3U1498) in 16S rRNA. Acts on the fully assembled 30S ribosomal subunit.</text>
</comment>
<dbReference type="PANTHER" id="PTHR30027:SF3">
    <property type="entry name" value="16S RRNA (URACIL(1498)-N(3))-METHYLTRANSFERASE"/>
    <property type="match status" value="1"/>
</dbReference>